<sequence length="315" mass="35259">MWFRNLQLYRLTQPFELSPEELHERLEARRSRPCGPLEPATLGWAPPLGREGTLLTHAVGRCIMVCARREERLLPASVVREEVGERVEQLETASGRKLGRREKSELKDNVVLELLPQAFVRSAHLHAYIDAANGWLIVDSPTPKRAEELIDLLRETLGSLPLQPLEVERSPAGVMTQWLHSGRLPGDLLPGDECELRDPTEEGSVVRCRHLDLGGEEIRVHLDAGRQVVRLALEWQDHIAFVLCDDLSLKRLKFLDLIQEQAAEVEAEDAATRFDVDFALMSGELGRLLPRLFGLFGGVAEKGAGTADPSPESRQ</sequence>
<dbReference type="GO" id="GO:0006310">
    <property type="term" value="P:DNA recombination"/>
    <property type="evidence" value="ECO:0007669"/>
    <property type="project" value="UniProtKB-UniRule"/>
</dbReference>
<organism evidence="7">
    <name type="scientific">Sedimenticola thiotaurini</name>
    <dbReference type="NCBI Taxonomy" id="1543721"/>
    <lineage>
        <taxon>Bacteria</taxon>
        <taxon>Pseudomonadati</taxon>
        <taxon>Pseudomonadota</taxon>
        <taxon>Gammaproteobacteria</taxon>
        <taxon>Chromatiales</taxon>
        <taxon>Sedimenticolaceae</taxon>
        <taxon>Sedimenticola</taxon>
    </lineage>
</organism>
<evidence type="ECO:0000256" key="4">
    <source>
        <dbReference type="ARBA" id="ARBA00022490"/>
    </source>
</evidence>
<gene>
    <name evidence="6 7" type="primary">rdgC</name>
    <name evidence="7" type="ORF">ENI96_05480</name>
</gene>
<keyword evidence="4 6" id="KW-0963">Cytoplasm</keyword>
<dbReference type="Proteomes" id="UP000886251">
    <property type="component" value="Unassembled WGS sequence"/>
</dbReference>
<dbReference type="PANTHER" id="PTHR38103">
    <property type="entry name" value="RECOMBINATION-ASSOCIATED PROTEIN RDGC"/>
    <property type="match status" value="1"/>
</dbReference>
<dbReference type="InterPro" id="IPR007476">
    <property type="entry name" value="RdgC"/>
</dbReference>
<evidence type="ECO:0000256" key="1">
    <source>
        <dbReference type="ARBA" id="ARBA00004453"/>
    </source>
</evidence>
<accession>A0A831RN08</accession>
<dbReference type="Pfam" id="PF04381">
    <property type="entry name" value="RdgC"/>
    <property type="match status" value="1"/>
</dbReference>
<evidence type="ECO:0000256" key="3">
    <source>
        <dbReference type="ARBA" id="ARBA00022296"/>
    </source>
</evidence>
<comment type="similarity">
    <text evidence="2 6">Belongs to the RdgC family.</text>
</comment>
<dbReference type="GO" id="GO:0043590">
    <property type="term" value="C:bacterial nucleoid"/>
    <property type="evidence" value="ECO:0007669"/>
    <property type="project" value="TreeGrafter"/>
</dbReference>
<dbReference type="NCBIfam" id="NF001462">
    <property type="entry name" value="PRK00321.1-3"/>
    <property type="match status" value="1"/>
</dbReference>
<evidence type="ECO:0000313" key="7">
    <source>
        <dbReference type="EMBL" id="HEB95864.1"/>
    </source>
</evidence>
<keyword evidence="5 6" id="KW-0233">DNA recombination</keyword>
<evidence type="ECO:0000256" key="2">
    <source>
        <dbReference type="ARBA" id="ARBA00008657"/>
    </source>
</evidence>
<evidence type="ECO:0000256" key="6">
    <source>
        <dbReference type="HAMAP-Rule" id="MF_00194"/>
    </source>
</evidence>
<dbReference type="NCBIfam" id="NF001464">
    <property type="entry name" value="PRK00321.1-5"/>
    <property type="match status" value="1"/>
</dbReference>
<proteinExistence type="inferred from homology"/>
<comment type="function">
    <text evidence="6">May be involved in recombination.</text>
</comment>
<dbReference type="EMBL" id="DRKP01000061">
    <property type="protein sequence ID" value="HEB95864.1"/>
    <property type="molecule type" value="Genomic_DNA"/>
</dbReference>
<reference evidence="7" key="1">
    <citation type="journal article" date="2020" name="mSystems">
        <title>Genome- and Community-Level Interaction Insights into Carbon Utilization and Element Cycling Functions of Hydrothermarchaeota in Hydrothermal Sediment.</title>
        <authorList>
            <person name="Zhou Z."/>
            <person name="Liu Y."/>
            <person name="Xu W."/>
            <person name="Pan J."/>
            <person name="Luo Z.H."/>
            <person name="Li M."/>
        </authorList>
    </citation>
    <scope>NUCLEOTIDE SEQUENCE [LARGE SCALE GENOMIC DNA]</scope>
    <source>
        <strain evidence="7">HyVt-443</strain>
    </source>
</reference>
<dbReference type="AlphaFoldDB" id="A0A831RN08"/>
<evidence type="ECO:0000256" key="5">
    <source>
        <dbReference type="ARBA" id="ARBA00023172"/>
    </source>
</evidence>
<comment type="caution">
    <text evidence="7">The sequence shown here is derived from an EMBL/GenBank/DDBJ whole genome shotgun (WGS) entry which is preliminary data.</text>
</comment>
<dbReference type="PANTHER" id="PTHR38103:SF1">
    <property type="entry name" value="RECOMBINATION-ASSOCIATED PROTEIN RDGC"/>
    <property type="match status" value="1"/>
</dbReference>
<dbReference type="GO" id="GO:0003690">
    <property type="term" value="F:double-stranded DNA binding"/>
    <property type="evidence" value="ECO:0007669"/>
    <property type="project" value="TreeGrafter"/>
</dbReference>
<name>A0A831RN08_9GAMM</name>
<protein>
    <recommendedName>
        <fullName evidence="3 6">Recombination-associated protein RdgC</fullName>
    </recommendedName>
</protein>
<comment type="subcellular location">
    <subcellularLocation>
        <location evidence="1 6">Cytoplasm</location>
        <location evidence="1 6">Nucleoid</location>
    </subcellularLocation>
</comment>
<dbReference type="GO" id="GO:0000018">
    <property type="term" value="P:regulation of DNA recombination"/>
    <property type="evidence" value="ECO:0007669"/>
    <property type="project" value="TreeGrafter"/>
</dbReference>
<dbReference type="GO" id="GO:0005737">
    <property type="term" value="C:cytoplasm"/>
    <property type="evidence" value="ECO:0007669"/>
    <property type="project" value="UniProtKB-UniRule"/>
</dbReference>
<dbReference type="HAMAP" id="MF_00194">
    <property type="entry name" value="RdgC"/>
    <property type="match status" value="1"/>
</dbReference>